<keyword evidence="7" id="KW-1185">Reference proteome</keyword>
<dbReference type="FunFam" id="3.40.50.720:FF:000356">
    <property type="entry name" value="Lambda-crystallin homolog"/>
    <property type="match status" value="1"/>
</dbReference>
<dbReference type="Gene3D" id="1.10.1040.10">
    <property type="entry name" value="N-(1-d-carboxylethyl)-l-norvaline Dehydrogenase, domain 2"/>
    <property type="match status" value="1"/>
</dbReference>
<feature type="transmembrane region" description="Helical" evidence="3">
    <location>
        <begin position="31"/>
        <end position="57"/>
    </location>
</feature>
<name>A0A8J2VWJ9_9NEOP</name>
<dbReference type="GO" id="GO:0050104">
    <property type="term" value="F:L-gulonate 3-dehydrogenase activity"/>
    <property type="evidence" value="ECO:0007669"/>
    <property type="project" value="TreeGrafter"/>
</dbReference>
<sequence length="365" mass="41327">MHRTGIQSCDLIEVYCAVERKWRANIKLRKLVLLGAFLITGNIKNIYLCYHIIYFYYSGLIGRSWAMLFASVGYQVTIFDIIPKQVTDALDDIKIQLKTLQNDGLLRGSLNADEQYSCIKGSTDLAVAVKDAIFVQECVPESLDLKRKVFQNLDKVVDDKTILSSSTSTTLPSLISEGMKHKSQVIVSHPVNPPYYVPLVEIVPAPWTKPEVAKKTREIMIEIGQEPVSLTREIDGFVLNRIQYAILNEVWRLVDDKVVDVKDIDKVISEGLGMRYAFLGSLETAHLNAEGMKSYIERYGDTINSVSKTFGAIPHMNTSKSADTICAQLNEMVPIERLPERRAWRDACLTRLSLLKKEMNTKYKK</sequence>
<feature type="domain" description="3-hydroxyacyl-CoA dehydrogenase C-terminal" evidence="4">
    <location>
        <begin position="236"/>
        <end position="302"/>
    </location>
</feature>
<keyword evidence="3" id="KW-0472">Membrane</keyword>
<dbReference type="Gene3D" id="3.40.50.720">
    <property type="entry name" value="NAD(P)-binding Rossmann-like Domain"/>
    <property type="match status" value="1"/>
</dbReference>
<evidence type="ECO:0000313" key="7">
    <source>
        <dbReference type="Proteomes" id="UP000789524"/>
    </source>
</evidence>
<keyword evidence="2" id="KW-0560">Oxidoreductase</keyword>
<dbReference type="OrthoDB" id="2021159at2759"/>
<comment type="caution">
    <text evidence="6">The sequence shown here is derived from an EMBL/GenBank/DDBJ whole genome shotgun (WGS) entry which is preliminary data.</text>
</comment>
<evidence type="ECO:0000256" key="1">
    <source>
        <dbReference type="ARBA" id="ARBA00009463"/>
    </source>
</evidence>
<dbReference type="PANTHER" id="PTHR48075:SF1">
    <property type="entry name" value="LAMBDA-CRYSTALLIN HOMOLOG"/>
    <property type="match status" value="1"/>
</dbReference>
<evidence type="ECO:0000256" key="2">
    <source>
        <dbReference type="ARBA" id="ARBA00023002"/>
    </source>
</evidence>
<evidence type="ECO:0000259" key="4">
    <source>
        <dbReference type="Pfam" id="PF00725"/>
    </source>
</evidence>
<dbReference type="GO" id="GO:0070403">
    <property type="term" value="F:NAD+ binding"/>
    <property type="evidence" value="ECO:0007669"/>
    <property type="project" value="InterPro"/>
</dbReference>
<dbReference type="InterPro" id="IPR008927">
    <property type="entry name" value="6-PGluconate_DH-like_C_sf"/>
</dbReference>
<organism evidence="6 7">
    <name type="scientific">Danaus chrysippus</name>
    <name type="common">African queen</name>
    <dbReference type="NCBI Taxonomy" id="151541"/>
    <lineage>
        <taxon>Eukaryota</taxon>
        <taxon>Metazoa</taxon>
        <taxon>Ecdysozoa</taxon>
        <taxon>Arthropoda</taxon>
        <taxon>Hexapoda</taxon>
        <taxon>Insecta</taxon>
        <taxon>Pterygota</taxon>
        <taxon>Neoptera</taxon>
        <taxon>Endopterygota</taxon>
        <taxon>Lepidoptera</taxon>
        <taxon>Glossata</taxon>
        <taxon>Ditrysia</taxon>
        <taxon>Papilionoidea</taxon>
        <taxon>Nymphalidae</taxon>
        <taxon>Danainae</taxon>
        <taxon>Danaini</taxon>
        <taxon>Danaina</taxon>
        <taxon>Danaus</taxon>
        <taxon>Anosia</taxon>
    </lineage>
</organism>
<dbReference type="InterPro" id="IPR006176">
    <property type="entry name" value="3-OHacyl-CoA_DH_NAD-bd"/>
</dbReference>
<dbReference type="Pfam" id="PF00725">
    <property type="entry name" value="3HCDH"/>
    <property type="match status" value="1"/>
</dbReference>
<keyword evidence="3" id="KW-0812">Transmembrane</keyword>
<proteinExistence type="inferred from homology"/>
<evidence type="ECO:0000259" key="5">
    <source>
        <dbReference type="Pfam" id="PF02737"/>
    </source>
</evidence>
<dbReference type="InterPro" id="IPR013328">
    <property type="entry name" value="6PGD_dom2"/>
</dbReference>
<dbReference type="Pfam" id="PF02737">
    <property type="entry name" value="3HCDH_N"/>
    <property type="match status" value="1"/>
</dbReference>
<dbReference type="SUPFAM" id="SSF51735">
    <property type="entry name" value="NAD(P)-binding Rossmann-fold domains"/>
    <property type="match status" value="1"/>
</dbReference>
<evidence type="ECO:0000313" key="6">
    <source>
        <dbReference type="EMBL" id="CAG9560573.1"/>
    </source>
</evidence>
<dbReference type="AlphaFoldDB" id="A0A8J2VWJ9"/>
<feature type="domain" description="3-hydroxyacyl-CoA dehydrogenase NAD binding" evidence="5">
    <location>
        <begin position="58"/>
        <end position="230"/>
    </location>
</feature>
<gene>
    <name evidence="6" type="ORF">DCHRY22_LOCUS2211</name>
</gene>
<dbReference type="InterPro" id="IPR006108">
    <property type="entry name" value="3HC_DH_C"/>
</dbReference>
<dbReference type="EMBL" id="CAKASE010000045">
    <property type="protein sequence ID" value="CAG9560573.1"/>
    <property type="molecule type" value="Genomic_DNA"/>
</dbReference>
<evidence type="ECO:0000256" key="3">
    <source>
        <dbReference type="SAM" id="Phobius"/>
    </source>
</evidence>
<reference evidence="6" key="1">
    <citation type="submission" date="2021-09" db="EMBL/GenBank/DDBJ databases">
        <authorList>
            <person name="Martin H S."/>
        </authorList>
    </citation>
    <scope>NUCLEOTIDE SEQUENCE</scope>
</reference>
<dbReference type="InterPro" id="IPR036291">
    <property type="entry name" value="NAD(P)-bd_dom_sf"/>
</dbReference>
<dbReference type="SUPFAM" id="SSF48179">
    <property type="entry name" value="6-phosphogluconate dehydrogenase C-terminal domain-like"/>
    <property type="match status" value="1"/>
</dbReference>
<protein>
    <submittedName>
        <fullName evidence="6">(African queen) hypothetical protein</fullName>
    </submittedName>
</protein>
<keyword evidence="3" id="KW-1133">Transmembrane helix</keyword>
<dbReference type="GO" id="GO:0006631">
    <property type="term" value="P:fatty acid metabolic process"/>
    <property type="evidence" value="ECO:0007669"/>
    <property type="project" value="InterPro"/>
</dbReference>
<accession>A0A8J2VWJ9</accession>
<dbReference type="Proteomes" id="UP000789524">
    <property type="component" value="Unassembled WGS sequence"/>
</dbReference>
<comment type="similarity">
    <text evidence="1">Belongs to the 3-hydroxyacyl-CoA dehydrogenase family.</text>
</comment>
<dbReference type="PANTHER" id="PTHR48075">
    <property type="entry name" value="3-HYDROXYACYL-COA DEHYDROGENASE FAMILY PROTEIN"/>
    <property type="match status" value="1"/>
</dbReference>